<dbReference type="InterPro" id="IPR014777">
    <property type="entry name" value="4pyrrole_Mease_sub1"/>
</dbReference>
<keyword evidence="5" id="KW-0949">S-adenosyl-L-methionine</keyword>
<feature type="domain" description="Tetrapyrrole methylase" evidence="6">
    <location>
        <begin position="3"/>
        <end position="181"/>
    </location>
</feature>
<name>A0A0G1UP81_9BACT</name>
<comment type="caution">
    <text evidence="7">The sequence shown here is derived from an EMBL/GenBank/DDBJ whole genome shotgun (WGS) entry which is preliminary data.</text>
</comment>
<evidence type="ECO:0000256" key="1">
    <source>
        <dbReference type="ARBA" id="ARBA00022490"/>
    </source>
</evidence>
<dbReference type="Gene3D" id="3.40.1010.10">
    <property type="entry name" value="Cobalt-precorrin-4 Transmethylase, Domain 1"/>
    <property type="match status" value="1"/>
</dbReference>
<evidence type="ECO:0000313" key="7">
    <source>
        <dbReference type="EMBL" id="KKU96032.1"/>
    </source>
</evidence>
<dbReference type="GO" id="GO:0006364">
    <property type="term" value="P:rRNA processing"/>
    <property type="evidence" value="ECO:0007669"/>
    <property type="project" value="UniProtKB-KW"/>
</dbReference>
<dbReference type="CDD" id="cd11648">
    <property type="entry name" value="RsmI"/>
    <property type="match status" value="1"/>
</dbReference>
<evidence type="ECO:0000256" key="4">
    <source>
        <dbReference type="ARBA" id="ARBA00022679"/>
    </source>
</evidence>
<dbReference type="EMBL" id="LCPJ01000005">
    <property type="protein sequence ID" value="KKU96032.1"/>
    <property type="molecule type" value="Genomic_DNA"/>
</dbReference>
<dbReference type="FunFam" id="3.40.1010.10:FF:000007">
    <property type="entry name" value="Ribosomal RNA small subunit methyltransferase I"/>
    <property type="match status" value="1"/>
</dbReference>
<protein>
    <submittedName>
        <fullName evidence="7">Ribosomal RNA small subunit methyltransferase I</fullName>
    </submittedName>
</protein>
<keyword evidence="1" id="KW-0963">Cytoplasm</keyword>
<dbReference type="PROSITE" id="PS01296">
    <property type="entry name" value="RSMI"/>
    <property type="match status" value="1"/>
</dbReference>
<dbReference type="GO" id="GO:0008168">
    <property type="term" value="F:methyltransferase activity"/>
    <property type="evidence" value="ECO:0007669"/>
    <property type="project" value="UniProtKB-KW"/>
</dbReference>
<dbReference type="PANTHER" id="PTHR46111">
    <property type="entry name" value="RIBOSOMAL RNA SMALL SUBUNIT METHYLTRANSFERASE I"/>
    <property type="match status" value="1"/>
</dbReference>
<dbReference type="Pfam" id="PF00590">
    <property type="entry name" value="TP_methylase"/>
    <property type="match status" value="1"/>
</dbReference>
<keyword evidence="2" id="KW-0698">rRNA processing</keyword>
<evidence type="ECO:0000313" key="8">
    <source>
        <dbReference type="Proteomes" id="UP000034661"/>
    </source>
</evidence>
<keyword evidence="3 7" id="KW-0489">Methyltransferase</keyword>
<dbReference type="InterPro" id="IPR035996">
    <property type="entry name" value="4pyrrol_Methylase_sf"/>
</dbReference>
<dbReference type="GO" id="GO:0032259">
    <property type="term" value="P:methylation"/>
    <property type="evidence" value="ECO:0007669"/>
    <property type="project" value="UniProtKB-KW"/>
</dbReference>
<dbReference type="InterPro" id="IPR000878">
    <property type="entry name" value="4pyrrol_Mease"/>
</dbReference>
<evidence type="ECO:0000259" key="6">
    <source>
        <dbReference type="Pfam" id="PF00590"/>
    </source>
</evidence>
<dbReference type="Gene3D" id="3.30.950.10">
    <property type="entry name" value="Methyltransferase, Cobalt-precorrin-4 Transmethylase, Domain 2"/>
    <property type="match status" value="1"/>
</dbReference>
<sequence length="213" mass="23103">MGTLYVVATPIGNLKDITLRASEILSQVPVVACEDTRRTGQLFKLLNIPNHPKFMSVRDWNETKSVEGLIVALQTGDVALVSDAGTPLISDPGYKIVSVARAAGFKVMPIPGASALITALSAAGLPTDKFMFLGFWNSKYEILPNTTTIIYESPVRAQKTIEEIKSRHPGADIVVARELTKIYEYIGPDDGVYRGEITIVVNYGRSSEMGQGS</sequence>
<reference evidence="7 8" key="1">
    <citation type="journal article" date="2015" name="Nature">
        <title>rRNA introns, odd ribosomes, and small enigmatic genomes across a large radiation of phyla.</title>
        <authorList>
            <person name="Brown C.T."/>
            <person name="Hug L.A."/>
            <person name="Thomas B.C."/>
            <person name="Sharon I."/>
            <person name="Castelle C.J."/>
            <person name="Singh A."/>
            <person name="Wilkins M.J."/>
            <person name="Williams K.H."/>
            <person name="Banfield J.F."/>
        </authorList>
    </citation>
    <scope>NUCLEOTIDE SEQUENCE [LARGE SCALE GENOMIC DNA]</scope>
</reference>
<dbReference type="SUPFAM" id="SSF53790">
    <property type="entry name" value="Tetrapyrrole methylase"/>
    <property type="match status" value="1"/>
</dbReference>
<keyword evidence="4 7" id="KW-0808">Transferase</keyword>
<dbReference type="InterPro" id="IPR018063">
    <property type="entry name" value="SAM_MeTrfase_RsmI_CS"/>
</dbReference>
<organism evidence="7 8">
    <name type="scientific">Candidatus Gottesmanbacteria bacterium GW2011_GWA1_48_13</name>
    <dbReference type="NCBI Taxonomy" id="1618439"/>
    <lineage>
        <taxon>Bacteria</taxon>
        <taxon>Candidatus Gottesmaniibacteriota</taxon>
    </lineage>
</organism>
<evidence type="ECO:0000256" key="3">
    <source>
        <dbReference type="ARBA" id="ARBA00022603"/>
    </source>
</evidence>
<evidence type="ECO:0000256" key="5">
    <source>
        <dbReference type="ARBA" id="ARBA00022691"/>
    </source>
</evidence>
<dbReference type="Proteomes" id="UP000034661">
    <property type="component" value="Unassembled WGS sequence"/>
</dbReference>
<dbReference type="AlphaFoldDB" id="A0A0G1UP81"/>
<dbReference type="PANTHER" id="PTHR46111:SF1">
    <property type="entry name" value="RIBOSOMAL RNA SMALL SUBUNIT METHYLTRANSFERASE I"/>
    <property type="match status" value="1"/>
</dbReference>
<accession>A0A0G1UP81</accession>
<dbReference type="PATRIC" id="fig|1618439.3.peg.172"/>
<dbReference type="InterPro" id="IPR014776">
    <property type="entry name" value="4pyrrole_Mease_sub2"/>
</dbReference>
<proteinExistence type="predicted"/>
<gene>
    <name evidence="7" type="ORF">UY27_C0005G0009</name>
</gene>
<evidence type="ECO:0000256" key="2">
    <source>
        <dbReference type="ARBA" id="ARBA00022552"/>
    </source>
</evidence>
<dbReference type="InterPro" id="IPR008189">
    <property type="entry name" value="rRNA_ssu_MeTfrase_I"/>
</dbReference>
<dbReference type="NCBIfam" id="TIGR00096">
    <property type="entry name" value="16S rRNA (cytidine(1402)-2'-O)-methyltransferase"/>
    <property type="match status" value="1"/>
</dbReference>
<dbReference type="PIRSF" id="PIRSF005917">
    <property type="entry name" value="MTase_YraL"/>
    <property type="match status" value="1"/>
</dbReference>